<evidence type="ECO:0000313" key="13">
    <source>
        <dbReference type="EMBL" id="RZC43901.1"/>
    </source>
</evidence>
<feature type="transmembrane region" description="Helical" evidence="12">
    <location>
        <begin position="89"/>
        <end position="114"/>
    </location>
</feature>
<dbReference type="PANTHER" id="PTHR11999:SF96">
    <property type="entry name" value="TYROSINE DECARBOXYLASE"/>
    <property type="match status" value="1"/>
</dbReference>
<evidence type="ECO:0000256" key="9">
    <source>
        <dbReference type="ARBA" id="ARBA00023136"/>
    </source>
</evidence>
<dbReference type="InterPro" id="IPR015424">
    <property type="entry name" value="PyrdxlP-dep_Trfase"/>
</dbReference>
<feature type="transmembrane region" description="Helical" evidence="12">
    <location>
        <begin position="46"/>
        <end position="69"/>
    </location>
</feature>
<evidence type="ECO:0000256" key="2">
    <source>
        <dbReference type="ARBA" id="ARBA00004141"/>
    </source>
</evidence>
<name>A0A4Y7I8E1_PAPSO</name>
<dbReference type="InterPro" id="IPR015422">
    <property type="entry name" value="PyrdxlP-dep_Trfase_small"/>
</dbReference>
<keyword evidence="9 12" id="KW-0472">Membrane</keyword>
<gene>
    <name evidence="13" type="ORF">C5167_036856</name>
</gene>
<proteinExistence type="inferred from homology"/>
<dbReference type="Gramene" id="RZC43901">
    <property type="protein sequence ID" value="RZC43901"/>
    <property type="gene ID" value="C5167_036856"/>
</dbReference>
<keyword evidence="7" id="KW-0663">Pyridoxal phosphate</keyword>
<reference evidence="13 14" key="1">
    <citation type="journal article" date="2018" name="Science">
        <title>The opium poppy genome and morphinan production.</title>
        <authorList>
            <person name="Guo L."/>
            <person name="Winzer T."/>
            <person name="Yang X."/>
            <person name="Li Y."/>
            <person name="Ning Z."/>
            <person name="He Z."/>
            <person name="Teodor R."/>
            <person name="Lu Y."/>
            <person name="Bowser T.A."/>
            <person name="Graham I.A."/>
            <person name="Ye K."/>
        </authorList>
    </citation>
    <scope>NUCLEOTIDE SEQUENCE [LARGE SCALE GENOMIC DNA]</scope>
    <source>
        <strain evidence="14">cv. HN1</strain>
        <tissue evidence="13">Leaves</tissue>
    </source>
</reference>
<evidence type="ECO:0000256" key="1">
    <source>
        <dbReference type="ARBA" id="ARBA00001933"/>
    </source>
</evidence>
<keyword evidence="10" id="KW-0456">Lyase</keyword>
<dbReference type="GO" id="GO:0006520">
    <property type="term" value="P:amino acid metabolic process"/>
    <property type="evidence" value="ECO:0007669"/>
    <property type="project" value="InterPro"/>
</dbReference>
<dbReference type="SUPFAM" id="SSF52777">
    <property type="entry name" value="CoA-dependent acyltransferases"/>
    <property type="match status" value="1"/>
</dbReference>
<feature type="transmembrane region" description="Helical" evidence="12">
    <location>
        <begin position="333"/>
        <end position="355"/>
    </location>
</feature>
<protein>
    <recommendedName>
        <fullName evidence="11">tyrosine decarboxylase</fullName>
        <ecNumber evidence="11">4.1.1.25</ecNumber>
    </recommendedName>
</protein>
<dbReference type="InterPro" id="IPR015421">
    <property type="entry name" value="PyrdxlP-dep_Trfase_major"/>
</dbReference>
<dbReference type="Gene3D" id="1.20.1250.20">
    <property type="entry name" value="MFS general substrate transporter like domains"/>
    <property type="match status" value="2"/>
</dbReference>
<evidence type="ECO:0000256" key="7">
    <source>
        <dbReference type="ARBA" id="ARBA00022898"/>
    </source>
</evidence>
<keyword evidence="14" id="KW-1185">Reference proteome</keyword>
<dbReference type="GO" id="GO:0005737">
    <property type="term" value="C:cytoplasm"/>
    <property type="evidence" value="ECO:0007669"/>
    <property type="project" value="TreeGrafter"/>
</dbReference>
<dbReference type="AlphaFoldDB" id="A0A4Y7I8E1"/>
<comment type="similarity">
    <text evidence="3">Belongs to the group II decarboxylase family.</text>
</comment>
<dbReference type="STRING" id="3469.A0A4Y7I8E1"/>
<evidence type="ECO:0000256" key="4">
    <source>
        <dbReference type="ARBA" id="ARBA00011738"/>
    </source>
</evidence>
<dbReference type="EMBL" id="CM010715">
    <property type="protein sequence ID" value="RZC43901.1"/>
    <property type="molecule type" value="Genomic_DNA"/>
</dbReference>
<dbReference type="PRINTS" id="PR00800">
    <property type="entry name" value="YHDCRBOXLASE"/>
</dbReference>
<dbReference type="GO" id="GO:0022857">
    <property type="term" value="F:transmembrane transporter activity"/>
    <property type="evidence" value="ECO:0007669"/>
    <property type="project" value="InterPro"/>
</dbReference>
<sequence>MAITAASRDDEPLLDTRYVEGMVNFQGEKIHQNSIEFGGWKSVTRVIAVGSVDSFIFYGMASNLISFLTSQLEQSTATAAVNINVWSGFVYMLPLLTSFVADSYLGILLLLVFISNRSWDRSLIVFLYGVKSYRYTLKSDQADNDQTPSSIFKGSTMDRSIGPHFEIPAASFQSLIGLSVILFTALYDRAFVPFSQALTGKSNGITTLQRIGGGIVISAISMVIAAIVENRRLQIALEFGLIDDSKAIVPMGVWWLIPQYVLSGLAIVFTTVGLLEFFYDQVPNELRSVGLSLYSTVFGTGSYLSGFLISVIQKATSAGGGYGWFANNINQGHLDYFYGFLAGILRGPSVVVYMIRFSIGATLTEERHELYVAWNVIQDHTDAVLETMGAVAIMDTLPSDNLGNMSRNPLDPEEFRRQGFLGEILSTGYNVVAFNWVSSPASTELESVVMNWLCQMLNLPKSFLFTSELGSSGGGVLQGTTCEALLCTLVAARDQMLRKFGRDNISKLVVYASDQTHCALQKGAKIAGIHPNNFPVIATSKATEFALSRDSLLTAILADIEAGLVPLYLCATVGTTSSTTVDPVGPLCKVAKKYGIWVHVDAAYAGSACICPEFRHFIDGVEDADSRFRSVKLWLVLRSYEVAGLRNFLRSHVKMAKHFEDLIRMDDRFEIVVPRTFSMVCFRLKPQAIFGPKLNEKMVDVNHIEDQMKVINRNFLESINASGKTYMTHGVVGGVYMIMFAIGATLTEERHVALAWKVIEDHTDGIVEGYYFVFKPPVPPNEVLKDALSKVLVHYPHMAGRFVVDNLGRTCIILNNAGLRITETYFPTILAEQLPFDTLKDSSHLLPPVKGVKELCQIQLSRYAGGGLVLGFTVHHRVADGQSILGSFFILWSRLARGLDIDLLPYHDRLTVSQPRNPLRVEFDHGSIEFKKILLISALPR</sequence>
<feature type="transmembrane region" description="Helical" evidence="12">
    <location>
        <begin position="207"/>
        <end position="228"/>
    </location>
</feature>
<comment type="cofactor">
    <cofactor evidence="1">
        <name>pyridoxal 5'-phosphate</name>
        <dbReference type="ChEBI" id="CHEBI:597326"/>
    </cofactor>
</comment>
<dbReference type="InterPro" id="IPR036259">
    <property type="entry name" value="MFS_trans_sf"/>
</dbReference>
<dbReference type="Proteomes" id="UP000316621">
    <property type="component" value="Chromosome 1"/>
</dbReference>
<evidence type="ECO:0000256" key="6">
    <source>
        <dbReference type="ARBA" id="ARBA00022793"/>
    </source>
</evidence>
<comment type="subcellular location">
    <subcellularLocation>
        <location evidence="2">Membrane</location>
        <topology evidence="2">Multi-pass membrane protein</topology>
    </subcellularLocation>
</comment>
<keyword evidence="8 12" id="KW-1133">Transmembrane helix</keyword>
<dbReference type="InterPro" id="IPR010977">
    <property type="entry name" value="Aromatic_deC"/>
</dbReference>
<dbReference type="GO" id="GO:0019752">
    <property type="term" value="P:carboxylic acid metabolic process"/>
    <property type="evidence" value="ECO:0007669"/>
    <property type="project" value="InterPro"/>
</dbReference>
<evidence type="ECO:0000256" key="11">
    <source>
        <dbReference type="ARBA" id="ARBA00023470"/>
    </source>
</evidence>
<dbReference type="InterPro" id="IPR002129">
    <property type="entry name" value="PyrdxlP-dep_de-COase"/>
</dbReference>
<comment type="subunit">
    <text evidence="4">Homodimer.</text>
</comment>
<keyword evidence="6" id="KW-0210">Decarboxylase</keyword>
<dbReference type="GO" id="GO:0030170">
    <property type="term" value="F:pyridoxal phosphate binding"/>
    <property type="evidence" value="ECO:0007669"/>
    <property type="project" value="InterPro"/>
</dbReference>
<dbReference type="Pfam" id="PF00854">
    <property type="entry name" value="PTR2"/>
    <property type="match status" value="1"/>
</dbReference>
<dbReference type="GO" id="GO:0004837">
    <property type="term" value="F:tyrosine decarboxylase activity"/>
    <property type="evidence" value="ECO:0007669"/>
    <property type="project" value="UniProtKB-EC"/>
</dbReference>
<dbReference type="SUPFAM" id="SSF53383">
    <property type="entry name" value="PLP-dependent transferases"/>
    <property type="match status" value="1"/>
</dbReference>
<evidence type="ECO:0000256" key="8">
    <source>
        <dbReference type="ARBA" id="ARBA00022989"/>
    </source>
</evidence>
<evidence type="ECO:0000313" key="14">
    <source>
        <dbReference type="Proteomes" id="UP000316621"/>
    </source>
</evidence>
<feature type="transmembrane region" description="Helical" evidence="12">
    <location>
        <begin position="260"/>
        <end position="279"/>
    </location>
</feature>
<dbReference type="Gene3D" id="3.90.1150.10">
    <property type="entry name" value="Aspartate Aminotransferase, domain 1"/>
    <property type="match status" value="1"/>
</dbReference>
<feature type="transmembrane region" description="Helical" evidence="12">
    <location>
        <begin position="291"/>
        <end position="312"/>
    </location>
</feature>
<evidence type="ECO:0000256" key="12">
    <source>
        <dbReference type="SAM" id="Phobius"/>
    </source>
</evidence>
<dbReference type="GO" id="GO:0016020">
    <property type="term" value="C:membrane"/>
    <property type="evidence" value="ECO:0007669"/>
    <property type="project" value="UniProtKB-SubCell"/>
</dbReference>
<accession>A0A4Y7I8E1</accession>
<dbReference type="InterPro" id="IPR023213">
    <property type="entry name" value="CAT-like_dom_sf"/>
</dbReference>
<evidence type="ECO:0000256" key="3">
    <source>
        <dbReference type="ARBA" id="ARBA00009533"/>
    </source>
</evidence>
<dbReference type="EC" id="4.1.1.25" evidence="11"/>
<dbReference type="Pfam" id="PF02458">
    <property type="entry name" value="Transferase"/>
    <property type="match status" value="1"/>
</dbReference>
<evidence type="ECO:0000256" key="10">
    <source>
        <dbReference type="ARBA" id="ARBA00023239"/>
    </source>
</evidence>
<feature type="transmembrane region" description="Helical" evidence="12">
    <location>
        <begin position="167"/>
        <end position="187"/>
    </location>
</feature>
<dbReference type="Gene3D" id="3.40.640.10">
    <property type="entry name" value="Type I PLP-dependent aspartate aminotransferase-like (Major domain)"/>
    <property type="match status" value="1"/>
</dbReference>
<dbReference type="Pfam" id="PF00282">
    <property type="entry name" value="Pyridoxal_deC"/>
    <property type="match status" value="2"/>
</dbReference>
<keyword evidence="5 12" id="KW-0812">Transmembrane</keyword>
<dbReference type="InterPro" id="IPR000109">
    <property type="entry name" value="POT_fam"/>
</dbReference>
<dbReference type="Gene3D" id="3.30.559.10">
    <property type="entry name" value="Chloramphenicol acetyltransferase-like domain"/>
    <property type="match status" value="1"/>
</dbReference>
<organism evidence="13 14">
    <name type="scientific">Papaver somniferum</name>
    <name type="common">Opium poppy</name>
    <dbReference type="NCBI Taxonomy" id="3469"/>
    <lineage>
        <taxon>Eukaryota</taxon>
        <taxon>Viridiplantae</taxon>
        <taxon>Streptophyta</taxon>
        <taxon>Embryophyta</taxon>
        <taxon>Tracheophyta</taxon>
        <taxon>Spermatophyta</taxon>
        <taxon>Magnoliopsida</taxon>
        <taxon>Ranunculales</taxon>
        <taxon>Papaveraceae</taxon>
        <taxon>Papaveroideae</taxon>
        <taxon>Papaver</taxon>
    </lineage>
</organism>
<dbReference type="PANTHER" id="PTHR11999">
    <property type="entry name" value="GROUP II PYRIDOXAL-5-PHOSPHATE DECARBOXYLASE"/>
    <property type="match status" value="1"/>
</dbReference>
<evidence type="ECO:0000256" key="5">
    <source>
        <dbReference type="ARBA" id="ARBA00022692"/>
    </source>
</evidence>